<gene>
    <name evidence="2" type="ORF">LITE_LOCUS16497</name>
</gene>
<evidence type="ECO:0000313" key="3">
    <source>
        <dbReference type="Proteomes" id="UP001154282"/>
    </source>
</evidence>
<organism evidence="2 3">
    <name type="scientific">Linum tenue</name>
    <dbReference type="NCBI Taxonomy" id="586396"/>
    <lineage>
        <taxon>Eukaryota</taxon>
        <taxon>Viridiplantae</taxon>
        <taxon>Streptophyta</taxon>
        <taxon>Embryophyta</taxon>
        <taxon>Tracheophyta</taxon>
        <taxon>Spermatophyta</taxon>
        <taxon>Magnoliopsida</taxon>
        <taxon>eudicotyledons</taxon>
        <taxon>Gunneridae</taxon>
        <taxon>Pentapetalae</taxon>
        <taxon>rosids</taxon>
        <taxon>fabids</taxon>
        <taxon>Malpighiales</taxon>
        <taxon>Linaceae</taxon>
        <taxon>Linum</taxon>
    </lineage>
</organism>
<accession>A0AAV0JYJ9</accession>
<proteinExistence type="predicted"/>
<evidence type="ECO:0000256" key="1">
    <source>
        <dbReference type="SAM" id="MobiDB-lite"/>
    </source>
</evidence>
<dbReference type="AlphaFoldDB" id="A0AAV0JYJ9"/>
<evidence type="ECO:0000313" key="2">
    <source>
        <dbReference type="EMBL" id="CAI0415070.1"/>
    </source>
</evidence>
<dbReference type="EMBL" id="CAMGYJ010000005">
    <property type="protein sequence ID" value="CAI0415070.1"/>
    <property type="molecule type" value="Genomic_DNA"/>
</dbReference>
<name>A0AAV0JYJ9_9ROSI</name>
<reference evidence="2" key="1">
    <citation type="submission" date="2022-08" db="EMBL/GenBank/DDBJ databases">
        <authorList>
            <person name="Gutierrez-Valencia J."/>
        </authorList>
    </citation>
    <scope>NUCLEOTIDE SEQUENCE</scope>
</reference>
<feature type="compositionally biased region" description="Low complexity" evidence="1">
    <location>
        <begin position="12"/>
        <end position="21"/>
    </location>
</feature>
<keyword evidence="3" id="KW-1185">Reference proteome</keyword>
<feature type="compositionally biased region" description="Low complexity" evidence="1">
    <location>
        <begin position="85"/>
        <end position="94"/>
    </location>
</feature>
<dbReference type="Proteomes" id="UP001154282">
    <property type="component" value="Unassembled WGS sequence"/>
</dbReference>
<sequence length="128" mass="13481">MSGHNAKTNFPATATSASSSKTLGEVLNAKLRKCCGKGPSPSSLTCLRLDSEDSAHIGVWQKRAGARPTSSWVMRVQEGNEDGPAASSSTSTTADEGEGMSPPAIGGEKEAEENRVAMQMIEELLNWN</sequence>
<comment type="caution">
    <text evidence="2">The sequence shown here is derived from an EMBL/GenBank/DDBJ whole genome shotgun (WGS) entry which is preliminary data.</text>
</comment>
<protein>
    <submittedName>
        <fullName evidence="2">Uncharacterized protein</fullName>
    </submittedName>
</protein>
<feature type="region of interest" description="Disordered" evidence="1">
    <location>
        <begin position="1"/>
        <end position="21"/>
    </location>
</feature>
<feature type="compositionally biased region" description="Polar residues" evidence="1">
    <location>
        <begin position="1"/>
        <end position="11"/>
    </location>
</feature>
<feature type="region of interest" description="Disordered" evidence="1">
    <location>
        <begin position="77"/>
        <end position="113"/>
    </location>
</feature>